<evidence type="ECO:0000256" key="1">
    <source>
        <dbReference type="PROSITE-ProRule" id="PRU00339"/>
    </source>
</evidence>
<protein>
    <submittedName>
        <fullName evidence="2">Uncharacterized protein</fullName>
    </submittedName>
</protein>
<dbReference type="Pfam" id="PF13176">
    <property type="entry name" value="TPR_7"/>
    <property type="match status" value="1"/>
</dbReference>
<dbReference type="SMART" id="SM00028">
    <property type="entry name" value="TPR"/>
    <property type="match status" value="7"/>
</dbReference>
<dbReference type="InParanoid" id="C3ZRM8"/>
<reference evidence="2" key="1">
    <citation type="journal article" date="2008" name="Nature">
        <title>The amphioxus genome and the evolution of the chordate karyotype.</title>
        <authorList>
            <consortium name="US DOE Joint Genome Institute (JGI-PGF)"/>
            <person name="Putnam N.H."/>
            <person name="Butts T."/>
            <person name="Ferrier D.E.K."/>
            <person name="Furlong R.F."/>
            <person name="Hellsten U."/>
            <person name="Kawashima T."/>
            <person name="Robinson-Rechavi M."/>
            <person name="Shoguchi E."/>
            <person name="Terry A."/>
            <person name="Yu J.-K."/>
            <person name="Benito-Gutierrez E.L."/>
            <person name="Dubchak I."/>
            <person name="Garcia-Fernandez J."/>
            <person name="Gibson-Brown J.J."/>
            <person name="Grigoriev I.V."/>
            <person name="Horton A.C."/>
            <person name="de Jong P.J."/>
            <person name="Jurka J."/>
            <person name="Kapitonov V.V."/>
            <person name="Kohara Y."/>
            <person name="Kuroki Y."/>
            <person name="Lindquist E."/>
            <person name="Lucas S."/>
            <person name="Osoegawa K."/>
            <person name="Pennacchio L.A."/>
            <person name="Salamov A.A."/>
            <person name="Satou Y."/>
            <person name="Sauka-Spengler T."/>
            <person name="Schmutz J."/>
            <person name="Shin-I T."/>
            <person name="Toyoda A."/>
            <person name="Bronner-Fraser M."/>
            <person name="Fujiyama A."/>
            <person name="Holland L.Z."/>
            <person name="Holland P.W.H."/>
            <person name="Satoh N."/>
            <person name="Rokhsar D.S."/>
        </authorList>
    </citation>
    <scope>NUCLEOTIDE SEQUENCE [LARGE SCALE GENOMIC DNA]</scope>
    <source>
        <strain evidence="2">S238N-H82</strain>
        <tissue evidence="2">Testes</tissue>
    </source>
</reference>
<dbReference type="AlphaFoldDB" id="C3ZRM8"/>
<keyword evidence="1" id="KW-0802">TPR repeat</keyword>
<gene>
    <name evidence="2" type="ORF">BRAFLDRAFT_89752</name>
</gene>
<feature type="repeat" description="TPR" evidence="1">
    <location>
        <begin position="277"/>
        <end position="310"/>
    </location>
</feature>
<dbReference type="PROSITE" id="PS50005">
    <property type="entry name" value="TPR"/>
    <property type="match status" value="2"/>
</dbReference>
<dbReference type="STRING" id="7739.C3ZRM8"/>
<dbReference type="eggNOG" id="KOG1130">
    <property type="taxonomic scope" value="Eukaryota"/>
</dbReference>
<dbReference type="PANTHER" id="PTHR10098">
    <property type="entry name" value="RAPSYN-RELATED"/>
    <property type="match status" value="1"/>
</dbReference>
<dbReference type="InterPro" id="IPR019734">
    <property type="entry name" value="TPR_rpt"/>
</dbReference>
<feature type="repeat" description="TPR" evidence="1">
    <location>
        <begin position="196"/>
        <end position="229"/>
    </location>
</feature>
<dbReference type="PANTHER" id="PTHR10098:SF106">
    <property type="entry name" value="TETRATRICOPEPTIDE REPEAT PROTEIN 28-LIKE PROTEIN"/>
    <property type="match status" value="1"/>
</dbReference>
<dbReference type="Pfam" id="PF13424">
    <property type="entry name" value="TPR_12"/>
    <property type="match status" value="2"/>
</dbReference>
<dbReference type="SUPFAM" id="SSF48452">
    <property type="entry name" value="TPR-like"/>
    <property type="match status" value="3"/>
</dbReference>
<dbReference type="EMBL" id="GG666666">
    <property type="protein sequence ID" value="EEN44828.1"/>
    <property type="molecule type" value="Genomic_DNA"/>
</dbReference>
<dbReference type="InterPro" id="IPR011990">
    <property type="entry name" value="TPR-like_helical_dom_sf"/>
</dbReference>
<organism>
    <name type="scientific">Branchiostoma floridae</name>
    <name type="common">Florida lancelet</name>
    <name type="synonym">Amphioxus</name>
    <dbReference type="NCBI Taxonomy" id="7739"/>
    <lineage>
        <taxon>Eukaryota</taxon>
        <taxon>Metazoa</taxon>
        <taxon>Chordata</taxon>
        <taxon>Cephalochordata</taxon>
        <taxon>Leptocardii</taxon>
        <taxon>Amphioxiformes</taxon>
        <taxon>Branchiostomatidae</taxon>
        <taxon>Branchiostoma</taxon>
    </lineage>
</organism>
<evidence type="ECO:0000313" key="2">
    <source>
        <dbReference type="EMBL" id="EEN44828.1"/>
    </source>
</evidence>
<sequence>MGKVDQATSHYDTALQMAQQAGDLHGQMEVYCKMGDLQKDQLHSPRTAIQHYDQYLALARKLEDMHKEVVAYNKLGLAHCEMREYETALEWHQKHLTASQESGDKKEQITALRNMEVYCKMGDLQRKQLHSPRTAIQYYDQDLALARQLEDRHEEGVAYNRLGLAHYDMKGYETALEWHQKERKARKERGDKKGQITSLENVGNAYRLLGKLDQATSHFDTALQIAQQTEDQYGQMRVYIRMGDLQREQFRSPRTAIQYYDQALALARQLNDMDHLGVSYCGLGVSHYDMGEYKVALEWFQRVFKMNQESGNKKEQITTHKNMAATYQALSKPDQAKSHYQSAMALAIET</sequence>
<name>C3ZRM8_BRAFL</name>
<proteinExistence type="predicted"/>
<accession>C3ZRM8</accession>
<dbReference type="Gene3D" id="1.25.40.10">
    <property type="entry name" value="Tetratricopeptide repeat domain"/>
    <property type="match status" value="3"/>
</dbReference>